<accession>A0A0S4W472</accession>
<name>A0A0S4W472_RALSL</name>
<dbReference type="EMBL" id="LN899825">
    <property type="protein sequence ID" value="CUV36848.1"/>
    <property type="molecule type" value="Genomic_DNA"/>
</dbReference>
<sequence>MVGAQLVDDGSARHTRLVGSLQASLSLNDLRARPPGLQEVNRAGFPVRLDDEVEARAVHVALDGALPLFGHRLDEVAQHLDTCVGQSLSNALQREDGVPVVVARTGRKSLLAVSQLAAFLLRGLDALAERFRFGSNSHQHTTSKDSPHIISAEERIPPRFGKVCNGVPCFESDKLHPSAVHIEDLRAAGHKMSIALVASQRVRKTNVCRLAWNTAYRRQLPRDAAGLNVQCDGQAPR</sequence>
<reference evidence="3" key="1">
    <citation type="submission" date="2015-10" db="EMBL/GenBank/DDBJ databases">
        <authorList>
            <person name="Gilbert D.G."/>
        </authorList>
    </citation>
    <scope>NUCLEOTIDE SEQUENCE</scope>
    <source>
        <strain evidence="3">Phyl III-seqv23</strain>
    </source>
</reference>
<evidence type="ECO:0000313" key="4">
    <source>
        <dbReference type="EMBL" id="CUV63425.1"/>
    </source>
</evidence>
<dbReference type="EMBL" id="LN899826">
    <property type="protein sequence ID" value="CUV41640.1"/>
    <property type="molecule type" value="Genomic_DNA"/>
</dbReference>
<dbReference type="EMBL" id="LN899823">
    <property type="protein sequence ID" value="CUV23041.1"/>
    <property type="molecule type" value="Genomic_DNA"/>
</dbReference>
<organism evidence="3">
    <name type="scientific">Ralstonia solanacearum</name>
    <name type="common">Pseudomonas solanacearum</name>
    <dbReference type="NCBI Taxonomy" id="305"/>
    <lineage>
        <taxon>Bacteria</taxon>
        <taxon>Pseudomonadati</taxon>
        <taxon>Pseudomonadota</taxon>
        <taxon>Betaproteobacteria</taxon>
        <taxon>Burkholderiales</taxon>
        <taxon>Burkholderiaceae</taxon>
        <taxon>Ralstonia</taxon>
        <taxon>Ralstonia solanacearum species complex</taxon>
    </lineage>
</organism>
<protein>
    <submittedName>
        <fullName evidence="3">Uncharacterized protein</fullName>
    </submittedName>
</protein>
<dbReference type="AlphaFoldDB" id="A0A0S4W472"/>
<proteinExistence type="predicted"/>
<dbReference type="EMBL" id="LN899822">
    <property type="protein sequence ID" value="CUV63425.1"/>
    <property type="molecule type" value="Genomic_DNA"/>
</dbReference>
<evidence type="ECO:0000313" key="3">
    <source>
        <dbReference type="EMBL" id="CUV41640.1"/>
    </source>
</evidence>
<evidence type="ECO:0000313" key="1">
    <source>
        <dbReference type="EMBL" id="CUV23041.1"/>
    </source>
</evidence>
<evidence type="ECO:0000313" key="2">
    <source>
        <dbReference type="EMBL" id="CUV36848.1"/>
    </source>
</evidence>
<gene>
    <name evidence="4" type="ORF">RD1301_v1_3440001</name>
    <name evidence="1" type="ORF">RUN1744_v1_320001</name>
    <name evidence="2" type="ORF">TD1301_v1_2530001</name>
    <name evidence="3" type="ORF">TF3108_v1_820052</name>
</gene>